<name>A0A443IM28_9BACI</name>
<dbReference type="Proteomes" id="UP000273811">
    <property type="component" value="Unassembled WGS sequence"/>
</dbReference>
<reference evidence="1" key="1">
    <citation type="submission" date="2018-12" db="EMBL/GenBank/DDBJ databases">
        <authorList>
            <person name="Sun L."/>
            <person name="Chen Z."/>
        </authorList>
    </citation>
    <scope>NUCLEOTIDE SEQUENCE [LARGE SCALE GENOMIC DNA]</scope>
    <source>
        <strain evidence="1">DSM 16012</strain>
    </source>
</reference>
<evidence type="ECO:0000313" key="2">
    <source>
        <dbReference type="Proteomes" id="UP000273811"/>
    </source>
</evidence>
<proteinExistence type="predicted"/>
<organism evidence="1 2">
    <name type="scientific">Siminovitchia fortis</name>
    <dbReference type="NCBI Taxonomy" id="254758"/>
    <lineage>
        <taxon>Bacteria</taxon>
        <taxon>Bacillati</taxon>
        <taxon>Bacillota</taxon>
        <taxon>Bacilli</taxon>
        <taxon>Bacillales</taxon>
        <taxon>Bacillaceae</taxon>
        <taxon>Siminovitchia</taxon>
    </lineage>
</organism>
<dbReference type="AlphaFoldDB" id="A0A443IM28"/>
<gene>
    <name evidence="1" type="ORF">D4N35_013690</name>
</gene>
<keyword evidence="2" id="KW-1185">Reference proteome</keyword>
<accession>A0A443IM28</accession>
<comment type="caution">
    <text evidence="1">The sequence shown here is derived from an EMBL/GenBank/DDBJ whole genome shotgun (WGS) entry which is preliminary data.</text>
</comment>
<dbReference type="OrthoDB" id="2924307at2"/>
<evidence type="ECO:0000313" key="1">
    <source>
        <dbReference type="EMBL" id="RWR06714.1"/>
    </source>
</evidence>
<dbReference type="RefSeq" id="WP_120074612.1">
    <property type="nucleotide sequence ID" value="NZ_CP126113.1"/>
</dbReference>
<sequence length="61" mass="7272">MYFYTKNGTVFQPENQILQGFYDLLKHYAPYYEGSPFFNDLIDLYETLDFDLKGDNNDESI</sequence>
<protein>
    <submittedName>
        <fullName evidence="1">Uncharacterized protein</fullName>
    </submittedName>
</protein>
<dbReference type="EMBL" id="QYTU02000034">
    <property type="protein sequence ID" value="RWR06714.1"/>
    <property type="molecule type" value="Genomic_DNA"/>
</dbReference>